<dbReference type="GO" id="GO:0016020">
    <property type="term" value="C:membrane"/>
    <property type="evidence" value="ECO:0007669"/>
    <property type="project" value="UniProtKB-SubCell"/>
</dbReference>
<evidence type="ECO:0000313" key="8">
    <source>
        <dbReference type="EMBL" id="GFN07422.1"/>
    </source>
</evidence>
<reference evidence="8 9" key="1">
    <citation type="submission" date="2020-05" db="EMBL/GenBank/DDBJ databases">
        <title>Whole genome shotgun sequence of Streptomyces microflavus NBRC 13062.</title>
        <authorList>
            <person name="Komaki H."/>
            <person name="Tamura T."/>
        </authorList>
    </citation>
    <scope>NUCLEOTIDE SEQUENCE [LARGE SCALE GENOMIC DNA]</scope>
    <source>
        <strain evidence="8 9">NBRC 13062</strain>
    </source>
</reference>
<dbReference type="PANTHER" id="PTHR43297:SF2">
    <property type="entry name" value="DIPEPTIDE TRANSPORT ATP-BINDING PROTEIN DPPD"/>
    <property type="match status" value="1"/>
</dbReference>
<keyword evidence="5" id="KW-0472">Membrane</keyword>
<feature type="compositionally biased region" description="Low complexity" evidence="6">
    <location>
        <begin position="70"/>
        <end position="106"/>
    </location>
</feature>
<dbReference type="PANTHER" id="PTHR43297">
    <property type="entry name" value="OLIGOPEPTIDE TRANSPORT ATP-BINDING PROTEIN APPD"/>
    <property type="match status" value="1"/>
</dbReference>
<evidence type="ECO:0000259" key="7">
    <source>
        <dbReference type="Pfam" id="PF00005"/>
    </source>
</evidence>
<dbReference type="Gene3D" id="3.40.50.300">
    <property type="entry name" value="P-loop containing nucleotide triphosphate hydrolases"/>
    <property type="match status" value="1"/>
</dbReference>
<keyword evidence="4" id="KW-1003">Cell membrane</keyword>
<dbReference type="InterPro" id="IPR050388">
    <property type="entry name" value="ABC_Ni/Peptide_Import"/>
</dbReference>
<evidence type="ECO:0000256" key="2">
    <source>
        <dbReference type="ARBA" id="ARBA00005417"/>
    </source>
</evidence>
<comment type="similarity">
    <text evidence="2">Belongs to the ABC transporter superfamily.</text>
</comment>
<proteinExistence type="inferred from homology"/>
<dbReference type="Proteomes" id="UP000498740">
    <property type="component" value="Unassembled WGS sequence"/>
</dbReference>
<gene>
    <name evidence="8" type="ORF">Smic_59780</name>
</gene>
<evidence type="ECO:0000256" key="3">
    <source>
        <dbReference type="ARBA" id="ARBA00022448"/>
    </source>
</evidence>
<dbReference type="SUPFAM" id="SSF52540">
    <property type="entry name" value="P-loop containing nucleoside triphosphate hydrolases"/>
    <property type="match status" value="1"/>
</dbReference>
<evidence type="ECO:0000256" key="6">
    <source>
        <dbReference type="SAM" id="MobiDB-lite"/>
    </source>
</evidence>
<protein>
    <recommendedName>
        <fullName evidence="7">ABC transporter domain-containing protein</fullName>
    </recommendedName>
</protein>
<keyword evidence="3" id="KW-0813">Transport</keyword>
<dbReference type="EMBL" id="BLWD01000001">
    <property type="protein sequence ID" value="GFN07422.1"/>
    <property type="molecule type" value="Genomic_DNA"/>
</dbReference>
<dbReference type="Pfam" id="PF00005">
    <property type="entry name" value="ABC_tran"/>
    <property type="match status" value="1"/>
</dbReference>
<sequence>MSAEPVLTISGLNVDYGTDERAVHALRDIDLTLHRGEVLGLAGESGSGKSTLAYAVTRLLQPPGVITGETSTTTGRAATASTSSRSPRSSCAPSAGRSCPSCSRGR</sequence>
<organism evidence="8 9">
    <name type="scientific">Streptomyces microflavus</name>
    <name type="common">Streptomyces lipmanii</name>
    <dbReference type="NCBI Taxonomy" id="1919"/>
    <lineage>
        <taxon>Bacteria</taxon>
        <taxon>Bacillati</taxon>
        <taxon>Actinomycetota</taxon>
        <taxon>Actinomycetes</taxon>
        <taxon>Kitasatosporales</taxon>
        <taxon>Streptomycetaceae</taxon>
        <taxon>Streptomyces</taxon>
    </lineage>
</organism>
<feature type="domain" description="ABC transporter" evidence="7">
    <location>
        <begin position="26"/>
        <end position="70"/>
    </location>
</feature>
<feature type="region of interest" description="Disordered" evidence="6">
    <location>
        <begin position="64"/>
        <end position="106"/>
    </location>
</feature>
<dbReference type="InterPro" id="IPR027417">
    <property type="entry name" value="P-loop_NTPase"/>
</dbReference>
<dbReference type="InterPro" id="IPR003439">
    <property type="entry name" value="ABC_transporter-like_ATP-bd"/>
</dbReference>
<comment type="caution">
    <text evidence="8">The sequence shown here is derived from an EMBL/GenBank/DDBJ whole genome shotgun (WGS) entry which is preliminary data.</text>
</comment>
<dbReference type="AlphaFoldDB" id="A0A7J0CY89"/>
<evidence type="ECO:0000256" key="5">
    <source>
        <dbReference type="ARBA" id="ARBA00023136"/>
    </source>
</evidence>
<evidence type="ECO:0000313" key="9">
    <source>
        <dbReference type="Proteomes" id="UP000498740"/>
    </source>
</evidence>
<evidence type="ECO:0000256" key="1">
    <source>
        <dbReference type="ARBA" id="ARBA00004370"/>
    </source>
</evidence>
<comment type="subcellular location">
    <subcellularLocation>
        <location evidence="1">Membrane</location>
    </subcellularLocation>
</comment>
<name>A0A7J0CY89_STRMI</name>
<evidence type="ECO:0000256" key="4">
    <source>
        <dbReference type="ARBA" id="ARBA00022475"/>
    </source>
</evidence>
<dbReference type="GO" id="GO:0016887">
    <property type="term" value="F:ATP hydrolysis activity"/>
    <property type="evidence" value="ECO:0007669"/>
    <property type="project" value="InterPro"/>
</dbReference>
<accession>A0A7J0CY89</accession>
<dbReference type="GO" id="GO:0005524">
    <property type="term" value="F:ATP binding"/>
    <property type="evidence" value="ECO:0007669"/>
    <property type="project" value="InterPro"/>
</dbReference>